<dbReference type="PANTHER" id="PTHR12482:SF65">
    <property type="entry name" value="ESTERASE, PUTATIVE (AFU_ORTHOLOGUE AFUA_3G12320)-RELATED"/>
    <property type="match status" value="1"/>
</dbReference>
<sequence>MFVIRDILNELYGPDSDVNDVRVLVATSNSGLYTYDGIKLCGQRIIQEIGEAIESYSTEGIEFDRISFVGYSLGGLFARYAIGFLYTQGLFEKIQPISFTSFATPHIGTKAHGNTVKSNMFNSFAGNIIGQSGRDLFLDSSDIIYRLADPLLPYYQGLETFKYKILLANPVNDRTVPFYTAYISDRDPFQKLSFVNLEFAEINSSSDSPDPCEKFTNGEKVKLIDNIKSSHVKENVANPDNENLRASSIPFKATFMVVAPILAPIIIMGSAINTLVSNRRIILSDTEMPSDEKRMLLDIDSEIKSSNEPQISTTGASEFINNAVEEVLDHTAAAEKALQGRVNLEDAHQTIDENLILSDNTTPVDIEEIIEFSHPLEKVRTHNTFVESAPEKVELDSKAMEMINNLNKMNWEKYIPYVHTMHSHAEIVARRGTTRSPAGAAVVAFWADKVIRPKIIH</sequence>
<dbReference type="SUPFAM" id="SSF53474">
    <property type="entry name" value="alpha/beta-Hydrolases"/>
    <property type="match status" value="1"/>
</dbReference>
<dbReference type="GO" id="GO:0047372">
    <property type="term" value="F:monoacylglycerol lipase activity"/>
    <property type="evidence" value="ECO:0007669"/>
    <property type="project" value="TreeGrafter"/>
</dbReference>
<dbReference type="EMBL" id="KV454407">
    <property type="protein sequence ID" value="ODQ67573.1"/>
    <property type="molecule type" value="Genomic_DNA"/>
</dbReference>
<dbReference type="PANTHER" id="PTHR12482">
    <property type="entry name" value="LIPASE ROG1-RELATED-RELATED"/>
    <property type="match status" value="1"/>
</dbReference>
<organism evidence="5 6">
    <name type="scientific">Nadsonia fulvescens var. elongata DSM 6958</name>
    <dbReference type="NCBI Taxonomy" id="857566"/>
    <lineage>
        <taxon>Eukaryota</taxon>
        <taxon>Fungi</taxon>
        <taxon>Dikarya</taxon>
        <taxon>Ascomycota</taxon>
        <taxon>Saccharomycotina</taxon>
        <taxon>Dipodascomycetes</taxon>
        <taxon>Dipodascales</taxon>
        <taxon>Dipodascales incertae sedis</taxon>
        <taxon>Nadsonia</taxon>
    </lineage>
</organism>
<keyword evidence="6" id="KW-1185">Reference proteome</keyword>
<dbReference type="Gene3D" id="3.40.50.1820">
    <property type="entry name" value="alpha/beta hydrolase"/>
    <property type="match status" value="1"/>
</dbReference>
<evidence type="ECO:0000256" key="2">
    <source>
        <dbReference type="ARBA" id="ARBA00022963"/>
    </source>
</evidence>
<evidence type="ECO:0000259" key="4">
    <source>
        <dbReference type="Pfam" id="PF05057"/>
    </source>
</evidence>
<dbReference type="AlphaFoldDB" id="A0A1E3PQ55"/>
<dbReference type="OrthoDB" id="273452at2759"/>
<keyword evidence="3" id="KW-0472">Membrane</keyword>
<evidence type="ECO:0000256" key="1">
    <source>
        <dbReference type="ARBA" id="ARBA00007920"/>
    </source>
</evidence>
<dbReference type="Pfam" id="PF05057">
    <property type="entry name" value="DUF676"/>
    <property type="match status" value="1"/>
</dbReference>
<keyword evidence="3" id="KW-1133">Transmembrane helix</keyword>
<keyword evidence="2" id="KW-0443">Lipid metabolism</keyword>
<dbReference type="GO" id="GO:0005811">
    <property type="term" value="C:lipid droplet"/>
    <property type="evidence" value="ECO:0007669"/>
    <property type="project" value="TreeGrafter"/>
</dbReference>
<dbReference type="GO" id="GO:0016042">
    <property type="term" value="P:lipid catabolic process"/>
    <property type="evidence" value="ECO:0007669"/>
    <property type="project" value="UniProtKB-KW"/>
</dbReference>
<evidence type="ECO:0000313" key="5">
    <source>
        <dbReference type="EMBL" id="ODQ67573.1"/>
    </source>
</evidence>
<evidence type="ECO:0000313" key="6">
    <source>
        <dbReference type="Proteomes" id="UP000095009"/>
    </source>
</evidence>
<name>A0A1E3PQ55_9ASCO</name>
<keyword evidence="3" id="KW-0812">Transmembrane</keyword>
<feature type="domain" description="DUF676" evidence="4">
    <location>
        <begin position="19"/>
        <end position="180"/>
    </location>
</feature>
<proteinExistence type="inferred from homology"/>
<feature type="transmembrane region" description="Helical" evidence="3">
    <location>
        <begin position="253"/>
        <end position="276"/>
    </location>
</feature>
<protein>
    <submittedName>
        <fullName evidence="5">DUF676-domain-containing protein</fullName>
    </submittedName>
</protein>
<reference evidence="5 6" key="1">
    <citation type="journal article" date="2016" name="Proc. Natl. Acad. Sci. U.S.A.">
        <title>Comparative genomics of biotechnologically important yeasts.</title>
        <authorList>
            <person name="Riley R."/>
            <person name="Haridas S."/>
            <person name="Wolfe K.H."/>
            <person name="Lopes M.R."/>
            <person name="Hittinger C.T."/>
            <person name="Goeker M."/>
            <person name="Salamov A.A."/>
            <person name="Wisecaver J.H."/>
            <person name="Long T.M."/>
            <person name="Calvey C.H."/>
            <person name="Aerts A.L."/>
            <person name="Barry K.W."/>
            <person name="Choi C."/>
            <person name="Clum A."/>
            <person name="Coughlan A.Y."/>
            <person name="Deshpande S."/>
            <person name="Douglass A.P."/>
            <person name="Hanson S.J."/>
            <person name="Klenk H.-P."/>
            <person name="LaButti K.M."/>
            <person name="Lapidus A."/>
            <person name="Lindquist E.A."/>
            <person name="Lipzen A.M."/>
            <person name="Meier-Kolthoff J.P."/>
            <person name="Ohm R.A."/>
            <person name="Otillar R.P."/>
            <person name="Pangilinan J.L."/>
            <person name="Peng Y."/>
            <person name="Rokas A."/>
            <person name="Rosa C.A."/>
            <person name="Scheuner C."/>
            <person name="Sibirny A.A."/>
            <person name="Slot J.C."/>
            <person name="Stielow J.B."/>
            <person name="Sun H."/>
            <person name="Kurtzman C.P."/>
            <person name="Blackwell M."/>
            <person name="Grigoriev I.V."/>
            <person name="Jeffries T.W."/>
        </authorList>
    </citation>
    <scope>NUCLEOTIDE SEQUENCE [LARGE SCALE GENOMIC DNA]</scope>
    <source>
        <strain evidence="5 6">DSM 6958</strain>
    </source>
</reference>
<dbReference type="GO" id="GO:0004622">
    <property type="term" value="F:phosphatidylcholine lysophospholipase activity"/>
    <property type="evidence" value="ECO:0007669"/>
    <property type="project" value="TreeGrafter"/>
</dbReference>
<accession>A0A1E3PQ55</accession>
<keyword evidence="2" id="KW-0442">Lipid degradation</keyword>
<gene>
    <name evidence="5" type="ORF">NADFUDRAFT_49997</name>
</gene>
<dbReference type="InterPro" id="IPR029058">
    <property type="entry name" value="AB_hydrolase_fold"/>
</dbReference>
<evidence type="ECO:0000256" key="3">
    <source>
        <dbReference type="SAM" id="Phobius"/>
    </source>
</evidence>
<comment type="similarity">
    <text evidence="1">Belongs to the putative lipase ROG1 family.</text>
</comment>
<dbReference type="InterPro" id="IPR044294">
    <property type="entry name" value="Lipase-like"/>
</dbReference>
<dbReference type="Proteomes" id="UP000095009">
    <property type="component" value="Unassembled WGS sequence"/>
</dbReference>
<dbReference type="InterPro" id="IPR007751">
    <property type="entry name" value="DUF676_lipase-like"/>
</dbReference>